<dbReference type="AlphaFoldDB" id="A0AB34FIT5"/>
<evidence type="ECO:0000256" key="4">
    <source>
        <dbReference type="ARBA" id="ARBA00023136"/>
    </source>
</evidence>
<evidence type="ECO:0000313" key="8">
    <source>
        <dbReference type="Proteomes" id="UP001163105"/>
    </source>
</evidence>
<feature type="compositionally biased region" description="Low complexity" evidence="5">
    <location>
        <begin position="29"/>
        <end position="51"/>
    </location>
</feature>
<sequence length="286" mass="30587">MEPSADFDVVVTFNLIPRLDPTRPTLASHRTAAPHRTNTTTTTPGTTRANQTLPRCAAPCPTLVRSSKKGLSRLSLPASFSASAAVAAIASPALALAGGDDRRSSSSSAVTMFCLRSWLPLLFIPTNASPAFIFLFFVCTYFLNRPCVYCSILLLILFLTSCNWSDRCFFDFRSDWFLPRSASSSNSPSSSSSSAGSASCSAGTTTAAFTAATNLSSSATTADADAAFNATLVDMVNSTARALAGAAVDEIAAKRAEWTGLGMEWLRSLLGRREWRIECMDIYIRL</sequence>
<dbReference type="SMART" id="SM01396">
    <property type="entry name" value="BC10"/>
    <property type="match status" value="1"/>
</dbReference>
<evidence type="ECO:0000256" key="6">
    <source>
        <dbReference type="SAM" id="Phobius"/>
    </source>
</evidence>
<feature type="region of interest" description="Disordered" evidence="5">
    <location>
        <begin position="23"/>
        <end position="51"/>
    </location>
</feature>
<proteinExistence type="predicted"/>
<dbReference type="Pfam" id="PF06726">
    <property type="entry name" value="BC10"/>
    <property type="match status" value="1"/>
</dbReference>
<dbReference type="PANTHER" id="PTHR13259">
    <property type="entry name" value="BLADDER CANCER 10 KD PROTEIN HOMOLOG"/>
    <property type="match status" value="1"/>
</dbReference>
<name>A0AB34FIT5_9HYPO</name>
<accession>A0AB34FIT5</accession>
<keyword evidence="4 6" id="KW-0472">Membrane</keyword>
<dbReference type="EMBL" id="JAQHRD010000006">
    <property type="protein sequence ID" value="KAJ6439378.1"/>
    <property type="molecule type" value="Genomic_DNA"/>
</dbReference>
<organism evidence="7 8">
    <name type="scientific">Purpureocillium lavendulum</name>
    <dbReference type="NCBI Taxonomy" id="1247861"/>
    <lineage>
        <taxon>Eukaryota</taxon>
        <taxon>Fungi</taxon>
        <taxon>Dikarya</taxon>
        <taxon>Ascomycota</taxon>
        <taxon>Pezizomycotina</taxon>
        <taxon>Sordariomycetes</taxon>
        <taxon>Hypocreomycetidae</taxon>
        <taxon>Hypocreales</taxon>
        <taxon>Ophiocordycipitaceae</taxon>
        <taxon>Purpureocillium</taxon>
    </lineage>
</organism>
<protein>
    <recommendedName>
        <fullName evidence="9">Bladder cancer-related BC10-like protein</fullName>
    </recommendedName>
</protein>
<keyword evidence="3 6" id="KW-1133">Transmembrane helix</keyword>
<keyword evidence="8" id="KW-1185">Reference proteome</keyword>
<evidence type="ECO:0000256" key="5">
    <source>
        <dbReference type="SAM" id="MobiDB-lite"/>
    </source>
</evidence>
<reference evidence="7" key="1">
    <citation type="submission" date="2023-01" db="EMBL/GenBank/DDBJ databases">
        <title>The growth and conidiation of Purpureocillium lavendulum are regulated by nitrogen source and histone H3K14 acetylation.</title>
        <authorList>
            <person name="Tang P."/>
            <person name="Han J."/>
            <person name="Zhang C."/>
            <person name="Tang P."/>
            <person name="Qi F."/>
            <person name="Zhang K."/>
            <person name="Liang L."/>
        </authorList>
    </citation>
    <scope>NUCLEOTIDE SEQUENCE</scope>
    <source>
        <strain evidence="7">YMF1.00683</strain>
    </source>
</reference>
<dbReference type="GO" id="GO:0016020">
    <property type="term" value="C:membrane"/>
    <property type="evidence" value="ECO:0007669"/>
    <property type="project" value="UniProtKB-SubCell"/>
</dbReference>
<feature type="transmembrane region" description="Helical" evidence="6">
    <location>
        <begin position="118"/>
        <end position="139"/>
    </location>
</feature>
<dbReference type="PANTHER" id="PTHR13259:SF1">
    <property type="entry name" value="BLADDER CANCER-ASSOCIATED PROTEIN"/>
    <property type="match status" value="1"/>
</dbReference>
<dbReference type="Proteomes" id="UP001163105">
    <property type="component" value="Unassembled WGS sequence"/>
</dbReference>
<evidence type="ECO:0000313" key="7">
    <source>
        <dbReference type="EMBL" id="KAJ6439378.1"/>
    </source>
</evidence>
<evidence type="ECO:0008006" key="9">
    <source>
        <dbReference type="Google" id="ProtNLM"/>
    </source>
</evidence>
<comment type="subcellular location">
    <subcellularLocation>
        <location evidence="1">Membrane</location>
    </subcellularLocation>
</comment>
<comment type="caution">
    <text evidence="7">The sequence shown here is derived from an EMBL/GenBank/DDBJ whole genome shotgun (WGS) entry which is preliminary data.</text>
</comment>
<gene>
    <name evidence="7" type="ORF">O9K51_07263</name>
</gene>
<evidence type="ECO:0000256" key="2">
    <source>
        <dbReference type="ARBA" id="ARBA00022692"/>
    </source>
</evidence>
<feature type="transmembrane region" description="Helical" evidence="6">
    <location>
        <begin position="74"/>
        <end position="98"/>
    </location>
</feature>
<evidence type="ECO:0000256" key="3">
    <source>
        <dbReference type="ARBA" id="ARBA00022989"/>
    </source>
</evidence>
<keyword evidence="2 6" id="KW-0812">Transmembrane</keyword>
<dbReference type="InterPro" id="IPR009598">
    <property type="entry name" value="BCALP"/>
</dbReference>
<feature type="transmembrane region" description="Helical" evidence="6">
    <location>
        <begin position="146"/>
        <end position="164"/>
    </location>
</feature>
<evidence type="ECO:0000256" key="1">
    <source>
        <dbReference type="ARBA" id="ARBA00004370"/>
    </source>
</evidence>